<dbReference type="InterPro" id="IPR050455">
    <property type="entry name" value="Tpx_Peroxidase_subfamily"/>
</dbReference>
<dbReference type="PANTHER" id="PTHR43110:SF1">
    <property type="entry name" value="THIOL PEROXIDASE"/>
    <property type="match status" value="1"/>
</dbReference>
<accession>A0A9E6XYR6</accession>
<evidence type="ECO:0000256" key="1">
    <source>
        <dbReference type="ARBA" id="ARBA00022559"/>
    </source>
</evidence>
<dbReference type="KEGG" id="sbae:DSM104329_03139"/>
<dbReference type="EMBL" id="CP087164">
    <property type="protein sequence ID" value="UGS36730.1"/>
    <property type="molecule type" value="Genomic_DNA"/>
</dbReference>
<evidence type="ECO:0000313" key="8">
    <source>
        <dbReference type="Proteomes" id="UP001162834"/>
    </source>
</evidence>
<sequence length="153" mass="16597">MTELVVPGTPAPEFSLATEDGDTFTQESLKGQTTVLVFYPFAFSPVCTDQLQIYDEVGDEFAKRDAKLYGVSTDATWSQTAFKEKLGVSIPQLSDFEPKGATSRKLGTYFEPAGMTNRAIVIFGPDGVVRWSYVADSPGDLPGVNLILEALDS</sequence>
<evidence type="ECO:0000313" key="7">
    <source>
        <dbReference type="EMBL" id="UGS36730.1"/>
    </source>
</evidence>
<proteinExistence type="predicted"/>
<keyword evidence="4" id="KW-0676">Redox-active center</keyword>
<evidence type="ECO:0000259" key="6">
    <source>
        <dbReference type="PROSITE" id="PS51352"/>
    </source>
</evidence>
<dbReference type="InterPro" id="IPR000866">
    <property type="entry name" value="AhpC/TSA"/>
</dbReference>
<dbReference type="SUPFAM" id="SSF52833">
    <property type="entry name" value="Thioredoxin-like"/>
    <property type="match status" value="1"/>
</dbReference>
<dbReference type="InterPro" id="IPR036249">
    <property type="entry name" value="Thioredoxin-like_sf"/>
</dbReference>
<keyword evidence="1 7" id="KW-0575">Peroxidase</keyword>
<feature type="domain" description="Thioredoxin" evidence="6">
    <location>
        <begin position="5"/>
        <end position="153"/>
    </location>
</feature>
<dbReference type="AlphaFoldDB" id="A0A9E6XYR6"/>
<evidence type="ECO:0000256" key="3">
    <source>
        <dbReference type="ARBA" id="ARBA00023002"/>
    </source>
</evidence>
<dbReference type="PIRSF" id="PIRSF000239">
    <property type="entry name" value="AHPC"/>
    <property type="match status" value="1"/>
</dbReference>
<evidence type="ECO:0000256" key="5">
    <source>
        <dbReference type="PIRSR" id="PIRSR000239-1"/>
    </source>
</evidence>
<feature type="active site" description="Cysteine sulfenic acid (-SOH) intermediate; for peroxidase activity" evidence="5">
    <location>
        <position position="47"/>
    </location>
</feature>
<dbReference type="Gene3D" id="3.40.30.10">
    <property type="entry name" value="Glutaredoxin"/>
    <property type="match status" value="1"/>
</dbReference>
<evidence type="ECO:0000256" key="4">
    <source>
        <dbReference type="ARBA" id="ARBA00023284"/>
    </source>
</evidence>
<name>A0A9E6XYR6_9ACTN</name>
<dbReference type="GO" id="GO:0140824">
    <property type="term" value="F:thioredoxin-dependent peroxiredoxin activity"/>
    <property type="evidence" value="ECO:0007669"/>
    <property type="project" value="UniProtKB-EC"/>
</dbReference>
<keyword evidence="3 7" id="KW-0560">Oxidoreductase</keyword>
<dbReference type="RefSeq" id="WP_259310796.1">
    <property type="nucleotide sequence ID" value="NZ_CP087164.1"/>
</dbReference>
<reference evidence="7" key="1">
    <citation type="journal article" date="2022" name="Int. J. Syst. Evol. Microbiol.">
        <title>Pseudomonas aegrilactucae sp. nov. and Pseudomonas morbosilactucae sp. nov., pathogens causing bacterial rot of lettuce in Japan.</title>
        <authorList>
            <person name="Sawada H."/>
            <person name="Fujikawa T."/>
            <person name="Satou M."/>
        </authorList>
    </citation>
    <scope>NUCLEOTIDE SEQUENCE</scope>
    <source>
        <strain evidence="7">0166_1</strain>
    </source>
</reference>
<evidence type="ECO:0000256" key="2">
    <source>
        <dbReference type="ARBA" id="ARBA00022862"/>
    </source>
</evidence>
<keyword evidence="2" id="KW-0049">Antioxidant</keyword>
<dbReference type="EC" id="1.11.1.24" evidence="7"/>
<dbReference type="InterPro" id="IPR024706">
    <property type="entry name" value="Peroxiredoxin_AhpC-typ"/>
</dbReference>
<dbReference type="PROSITE" id="PS51352">
    <property type="entry name" value="THIOREDOXIN_2"/>
    <property type="match status" value="1"/>
</dbReference>
<dbReference type="InterPro" id="IPR013766">
    <property type="entry name" value="Thioredoxin_domain"/>
</dbReference>
<dbReference type="PANTHER" id="PTHR43110">
    <property type="entry name" value="THIOL PEROXIDASE"/>
    <property type="match status" value="1"/>
</dbReference>
<dbReference type="Proteomes" id="UP001162834">
    <property type="component" value="Chromosome"/>
</dbReference>
<protein>
    <submittedName>
        <fullName evidence="7">Alkyl hydroperoxide reductase E</fullName>
        <ecNumber evidence="7">1.11.1.24</ecNumber>
    </submittedName>
</protein>
<keyword evidence="8" id="KW-1185">Reference proteome</keyword>
<organism evidence="7 8">
    <name type="scientific">Capillimicrobium parvum</name>
    <dbReference type="NCBI Taxonomy" id="2884022"/>
    <lineage>
        <taxon>Bacteria</taxon>
        <taxon>Bacillati</taxon>
        <taxon>Actinomycetota</taxon>
        <taxon>Thermoleophilia</taxon>
        <taxon>Solirubrobacterales</taxon>
        <taxon>Capillimicrobiaceae</taxon>
        <taxon>Capillimicrobium</taxon>
    </lineage>
</organism>
<gene>
    <name evidence="7" type="primary">ahpE</name>
    <name evidence="7" type="ORF">DSM104329_03139</name>
</gene>
<dbReference type="Pfam" id="PF00578">
    <property type="entry name" value="AhpC-TSA"/>
    <property type="match status" value="1"/>
</dbReference>